<feature type="transmembrane region" description="Helical" evidence="1">
    <location>
        <begin position="318"/>
        <end position="336"/>
    </location>
</feature>
<protein>
    <recommendedName>
        <fullName evidence="4">Dolichyl-phosphate-mannose-protein mannosyltransferase</fullName>
    </recommendedName>
</protein>
<sequence length="498" mass="57422">MIFSPCNSNHAEPLICHPKNSLRDAAILFLLFLSVFSYFLQDGYWNANSRFGLIFSVVEQGHFYIDNYCNEPDTYTEDRSYYNGHYYSDKAIGPAILGIILYYPLFWMRQLFGFPDPFTAKAILTILLVGLPSAFTGSLIYLFCLYVSKNRFRSFLTAVSIELGTMIFPYSIVLFSHSFSAALLFTSFYLIFFLKEKPQKKEKGYFFLIGLLSGWALISEYPTAIIIAFLCLYTIIVIRQQERFSHWEPIVFPMIGFLIPLLLQLSYNRYCFGSFFSMGYAHLENEFFQTSMSQGLAGIGWPDFQVLFYTTFHPLMGIFWQSPVLFAAFSGIRHFFRTRQYRFEATLAVSMIIFYLVILSGYYMWWGGYSLGPRHLIPVLPFFSLLMIFVPERFKVPWIILCMISCGQMLVAAASNMLVPDDMVANIASSGFFAYSNIYSYCLQQLLSGKFNPNLGKLWFNLDSWMSLIPLFIIMAGCLIIFFCDGWKVTSECKGEKC</sequence>
<evidence type="ECO:0008006" key="4">
    <source>
        <dbReference type="Google" id="ProtNLM"/>
    </source>
</evidence>
<accession>A0A0S7BTY4</accession>
<reference evidence="2" key="1">
    <citation type="journal article" date="2015" name="Genome Announc.">
        <title>Draft Genome Sequence of Anaerolineae Strain TC1, a Novel Isolate from a Methanogenic Wastewater Treatment System.</title>
        <authorList>
            <person name="Matsuura N."/>
            <person name="Tourlousse D.M."/>
            <person name="Sun L."/>
            <person name="Toyonaga M."/>
            <person name="Kuroda K."/>
            <person name="Ohashi A."/>
            <person name="Cruz R."/>
            <person name="Yamaguchi T."/>
            <person name="Sekiguchi Y."/>
        </authorList>
    </citation>
    <scope>NUCLEOTIDE SEQUENCE [LARGE SCALE GENOMIC DNA]</scope>
    <source>
        <strain evidence="2">TC1</strain>
    </source>
</reference>
<dbReference type="Proteomes" id="UP000053370">
    <property type="component" value="Unassembled WGS sequence"/>
</dbReference>
<dbReference type="OrthoDB" id="246802at2"/>
<feature type="transmembrane region" description="Helical" evidence="1">
    <location>
        <begin position="250"/>
        <end position="267"/>
    </location>
</feature>
<feature type="transmembrane region" description="Helical" evidence="1">
    <location>
        <begin position="398"/>
        <end position="419"/>
    </location>
</feature>
<dbReference type="EMBL" id="DF968181">
    <property type="protein sequence ID" value="GAP40336.1"/>
    <property type="molecule type" value="Genomic_DNA"/>
</dbReference>
<feature type="transmembrane region" description="Helical" evidence="1">
    <location>
        <begin position="205"/>
        <end position="238"/>
    </location>
</feature>
<evidence type="ECO:0000313" key="2">
    <source>
        <dbReference type="EMBL" id="GAP40336.1"/>
    </source>
</evidence>
<dbReference type="RefSeq" id="WP_062279532.1">
    <property type="nucleotide sequence ID" value="NZ_DF968181.1"/>
</dbReference>
<feature type="transmembrane region" description="Helical" evidence="1">
    <location>
        <begin position="91"/>
        <end position="110"/>
    </location>
</feature>
<feature type="transmembrane region" description="Helical" evidence="1">
    <location>
        <begin position="465"/>
        <end position="484"/>
    </location>
</feature>
<dbReference type="STRING" id="1678840.ATC1_13308"/>
<evidence type="ECO:0000313" key="3">
    <source>
        <dbReference type="Proteomes" id="UP000053370"/>
    </source>
</evidence>
<proteinExistence type="predicted"/>
<keyword evidence="1" id="KW-1133">Transmembrane helix</keyword>
<feature type="transmembrane region" description="Helical" evidence="1">
    <location>
        <begin position="343"/>
        <end position="365"/>
    </location>
</feature>
<keyword evidence="1" id="KW-0472">Membrane</keyword>
<feature type="transmembrane region" description="Helical" evidence="1">
    <location>
        <begin position="167"/>
        <end position="193"/>
    </location>
</feature>
<feature type="transmembrane region" description="Helical" evidence="1">
    <location>
        <begin position="22"/>
        <end position="40"/>
    </location>
</feature>
<keyword evidence="1" id="KW-0812">Transmembrane</keyword>
<keyword evidence="3" id="KW-1185">Reference proteome</keyword>
<gene>
    <name evidence="2" type="ORF">ATC1_13308</name>
</gene>
<dbReference type="AlphaFoldDB" id="A0A0S7BTY4"/>
<organism evidence="2">
    <name type="scientific">Flexilinea flocculi</name>
    <dbReference type="NCBI Taxonomy" id="1678840"/>
    <lineage>
        <taxon>Bacteria</taxon>
        <taxon>Bacillati</taxon>
        <taxon>Chloroflexota</taxon>
        <taxon>Anaerolineae</taxon>
        <taxon>Anaerolineales</taxon>
        <taxon>Anaerolineaceae</taxon>
        <taxon>Flexilinea</taxon>
    </lineage>
</organism>
<name>A0A0S7BTY4_9CHLR</name>
<evidence type="ECO:0000256" key="1">
    <source>
        <dbReference type="SAM" id="Phobius"/>
    </source>
</evidence>
<feature type="transmembrane region" description="Helical" evidence="1">
    <location>
        <begin position="122"/>
        <end position="147"/>
    </location>
</feature>